<keyword evidence="2" id="KW-1185">Reference proteome</keyword>
<protein>
    <submittedName>
        <fullName evidence="1">Uncharacterized protein</fullName>
    </submittedName>
</protein>
<evidence type="ECO:0000313" key="2">
    <source>
        <dbReference type="Proteomes" id="UP000672027"/>
    </source>
</evidence>
<sequence length="133" mass="14698">MSNIRFIVQGSPDTAADTAYELQQYLETAWQVQVEATPADTSTLNATDANSKGIGFDSESIQILLGLYGGIKLAIDSAHGLLETRKKLEELVAWATPILTRDHEYIWLEVSGIPYPVKAENMDDIIKAMQVQE</sequence>
<accession>A0ABX7X211</accession>
<evidence type="ECO:0000313" key="1">
    <source>
        <dbReference type="EMBL" id="QTR49930.1"/>
    </source>
</evidence>
<name>A0ABX7X211_9GAMM</name>
<dbReference type="Proteomes" id="UP000672027">
    <property type="component" value="Chromosome"/>
</dbReference>
<reference evidence="1 2" key="1">
    <citation type="submission" date="2021-04" db="EMBL/GenBank/DDBJ databases">
        <title>Genomics, taxonomy and metabolism of representatives of sulfur bacteria of the genus Thiothrix: Thiothrix fructosivorans QT, Thiothrix unzii A1T and three new species, Thiothrix subterranea sp. nov., Thiothrix litoralis sp. nov. and 'Candidatus Thiothrix anitrata' sp. nov.</title>
        <authorList>
            <person name="Ravin N.V."/>
            <person name="Smolyakov D."/>
            <person name="Rudenko T.S."/>
            <person name="Mardanov A.V."/>
            <person name="Beletsky A.V."/>
            <person name="Markov N.D."/>
            <person name="Fomenkov A.I."/>
            <person name="Roberts R.J."/>
            <person name="Karnachuk O.V."/>
            <person name="Novikov A."/>
            <person name="Grabovich M.Y."/>
        </authorList>
    </citation>
    <scope>NUCLEOTIDE SEQUENCE [LARGE SCALE GENOMIC DNA]</scope>
    <source>
        <strain evidence="1 2">A52</strain>
    </source>
</reference>
<dbReference type="RefSeq" id="WP_210226756.1">
    <property type="nucleotide sequence ID" value="NZ_CP072800.1"/>
</dbReference>
<proteinExistence type="predicted"/>
<dbReference type="EMBL" id="CP072800">
    <property type="protein sequence ID" value="QTR49930.1"/>
    <property type="molecule type" value="Genomic_DNA"/>
</dbReference>
<organism evidence="1 2">
    <name type="scientific">Candidatus Thiothrix anitrata</name>
    <dbReference type="NCBI Taxonomy" id="2823902"/>
    <lineage>
        <taxon>Bacteria</taxon>
        <taxon>Pseudomonadati</taxon>
        <taxon>Pseudomonadota</taxon>
        <taxon>Gammaproteobacteria</taxon>
        <taxon>Thiotrichales</taxon>
        <taxon>Thiotrichaceae</taxon>
        <taxon>Thiothrix</taxon>
    </lineage>
</organism>
<gene>
    <name evidence="1" type="ORF">J8380_17185</name>
</gene>